<keyword evidence="4 5" id="KW-0472">Membrane</keyword>
<evidence type="ECO:0000256" key="4">
    <source>
        <dbReference type="ARBA" id="ARBA00023136"/>
    </source>
</evidence>
<dbReference type="InterPro" id="IPR017452">
    <property type="entry name" value="GPCR_Rhodpsn_7TM"/>
</dbReference>
<dbReference type="Pfam" id="PF10320">
    <property type="entry name" value="7TM_GPCR_Srsx"/>
    <property type="match status" value="1"/>
</dbReference>
<evidence type="ECO:0000313" key="8">
    <source>
        <dbReference type="WBParaSite" id="ACRNAN_scaffold2636.g16889.t1"/>
    </source>
</evidence>
<dbReference type="GO" id="GO:0016020">
    <property type="term" value="C:membrane"/>
    <property type="evidence" value="ECO:0007669"/>
    <property type="project" value="UniProtKB-SubCell"/>
</dbReference>
<evidence type="ECO:0000256" key="3">
    <source>
        <dbReference type="ARBA" id="ARBA00022989"/>
    </source>
</evidence>
<dbReference type="SUPFAM" id="SSF81321">
    <property type="entry name" value="Family A G protein-coupled receptor-like"/>
    <property type="match status" value="1"/>
</dbReference>
<dbReference type="Gene3D" id="1.20.1070.10">
    <property type="entry name" value="Rhodopsin 7-helix transmembrane proteins"/>
    <property type="match status" value="1"/>
</dbReference>
<feature type="transmembrane region" description="Helical" evidence="5">
    <location>
        <begin position="144"/>
        <end position="164"/>
    </location>
</feature>
<proteinExistence type="predicted"/>
<organism evidence="7 8">
    <name type="scientific">Acrobeloides nanus</name>
    <dbReference type="NCBI Taxonomy" id="290746"/>
    <lineage>
        <taxon>Eukaryota</taxon>
        <taxon>Metazoa</taxon>
        <taxon>Ecdysozoa</taxon>
        <taxon>Nematoda</taxon>
        <taxon>Chromadorea</taxon>
        <taxon>Rhabditida</taxon>
        <taxon>Tylenchina</taxon>
        <taxon>Cephalobomorpha</taxon>
        <taxon>Cephaloboidea</taxon>
        <taxon>Cephalobidae</taxon>
        <taxon>Acrobeloides</taxon>
    </lineage>
</organism>
<evidence type="ECO:0000256" key="5">
    <source>
        <dbReference type="SAM" id="Phobius"/>
    </source>
</evidence>
<sequence length="252" mass="28108">MDTSSISPQDYYNSAPFDGFSYSSYVQAYYFTTGILSTIGNLYIIILFVTFIKLRQLQCNWLIVFLCTCDVLVGIGTLIRGSTIVYAKNNLIVYIPTYTCSLLTIPFVMGYRVGQAIALMIALDRFVAIWKPFSYNKYQGPKTTLIFGIIGILIAGLLIFLIFYGADLGSSETLDNCNSPLGVFYFQVVPSYSGIVSVLFFGFYLTSLITLYRHLAATKKQQAHAQENLSRVQLKVFITVSYALSVGRKKGA</sequence>
<dbReference type="InterPro" id="IPR019424">
    <property type="entry name" value="7TM_GPCR_Srsx"/>
</dbReference>
<feature type="transmembrane region" description="Helical" evidence="5">
    <location>
        <begin position="91"/>
        <end position="123"/>
    </location>
</feature>
<keyword evidence="7" id="KW-1185">Reference proteome</keyword>
<reference evidence="8" key="1">
    <citation type="submission" date="2022-11" db="UniProtKB">
        <authorList>
            <consortium name="WormBaseParasite"/>
        </authorList>
    </citation>
    <scope>IDENTIFICATION</scope>
</reference>
<dbReference type="PROSITE" id="PS00237">
    <property type="entry name" value="G_PROTEIN_RECEP_F1_1"/>
    <property type="match status" value="1"/>
</dbReference>
<dbReference type="AlphaFoldDB" id="A0A914DJE5"/>
<feature type="transmembrane region" description="Helical" evidence="5">
    <location>
        <begin position="28"/>
        <end position="52"/>
    </location>
</feature>
<evidence type="ECO:0000313" key="7">
    <source>
        <dbReference type="Proteomes" id="UP000887540"/>
    </source>
</evidence>
<dbReference type="PROSITE" id="PS50262">
    <property type="entry name" value="G_PROTEIN_RECEP_F1_2"/>
    <property type="match status" value="1"/>
</dbReference>
<keyword evidence="3 5" id="KW-1133">Transmembrane helix</keyword>
<dbReference type="InterPro" id="IPR047130">
    <property type="entry name" value="7TM_GPCR_Srsx_nematod"/>
</dbReference>
<accession>A0A914DJE5</accession>
<feature type="transmembrane region" description="Helical" evidence="5">
    <location>
        <begin position="184"/>
        <end position="212"/>
    </location>
</feature>
<evidence type="ECO:0000256" key="2">
    <source>
        <dbReference type="ARBA" id="ARBA00022692"/>
    </source>
</evidence>
<dbReference type="PANTHER" id="PTHR23360">
    <property type="entry name" value="G-PROTEIN COUPLED RECEPTORS FAMILY 1 PROFILE DOMAIN-CONTAINING PROTEIN-RELATED"/>
    <property type="match status" value="1"/>
</dbReference>
<evidence type="ECO:0000256" key="1">
    <source>
        <dbReference type="ARBA" id="ARBA00004370"/>
    </source>
</evidence>
<comment type="subcellular location">
    <subcellularLocation>
        <location evidence="1">Membrane</location>
    </subcellularLocation>
</comment>
<dbReference type="CDD" id="cd00637">
    <property type="entry name" value="7tm_classA_rhodopsin-like"/>
    <property type="match status" value="1"/>
</dbReference>
<dbReference type="Proteomes" id="UP000887540">
    <property type="component" value="Unplaced"/>
</dbReference>
<evidence type="ECO:0000259" key="6">
    <source>
        <dbReference type="PROSITE" id="PS50262"/>
    </source>
</evidence>
<protein>
    <submittedName>
        <fullName evidence="8">G-protein coupled receptors family 1 profile domain-containing protein</fullName>
    </submittedName>
</protein>
<feature type="transmembrane region" description="Helical" evidence="5">
    <location>
        <begin position="59"/>
        <end position="79"/>
    </location>
</feature>
<name>A0A914DJE5_9BILA</name>
<dbReference type="WBParaSite" id="ACRNAN_scaffold2636.g16889.t1">
    <property type="protein sequence ID" value="ACRNAN_scaffold2636.g16889.t1"/>
    <property type="gene ID" value="ACRNAN_scaffold2636.g16889"/>
</dbReference>
<feature type="domain" description="G-protein coupled receptors family 1 profile" evidence="6">
    <location>
        <begin position="40"/>
        <end position="252"/>
    </location>
</feature>
<dbReference type="SMART" id="SM01381">
    <property type="entry name" value="7TM_GPCR_Srsx"/>
    <property type="match status" value="1"/>
</dbReference>
<keyword evidence="2 5" id="KW-0812">Transmembrane</keyword>
<dbReference type="InterPro" id="IPR000276">
    <property type="entry name" value="GPCR_Rhodpsn"/>
</dbReference>
<dbReference type="GO" id="GO:0004930">
    <property type="term" value="F:G protein-coupled receptor activity"/>
    <property type="evidence" value="ECO:0007669"/>
    <property type="project" value="InterPro"/>
</dbReference>